<proteinExistence type="predicted"/>
<reference evidence="2" key="2">
    <citation type="submission" date="2020-10" db="UniProtKB">
        <authorList>
            <consortium name="WormBaseParasite"/>
        </authorList>
    </citation>
    <scope>IDENTIFICATION</scope>
</reference>
<reference evidence="1" key="1">
    <citation type="journal article" date="2013" name="Genetics">
        <title>The draft genome and transcriptome of Panagrellus redivivus are shaped by the harsh demands of a free-living lifestyle.</title>
        <authorList>
            <person name="Srinivasan J."/>
            <person name="Dillman A.R."/>
            <person name="Macchietto M.G."/>
            <person name="Heikkinen L."/>
            <person name="Lakso M."/>
            <person name="Fracchia K.M."/>
            <person name="Antoshechkin I."/>
            <person name="Mortazavi A."/>
            <person name="Wong G."/>
            <person name="Sternberg P.W."/>
        </authorList>
    </citation>
    <scope>NUCLEOTIDE SEQUENCE [LARGE SCALE GENOMIC DNA]</scope>
    <source>
        <strain evidence="1">MT8872</strain>
    </source>
</reference>
<organism evidence="1 2">
    <name type="scientific">Panagrellus redivivus</name>
    <name type="common">Microworm</name>
    <dbReference type="NCBI Taxonomy" id="6233"/>
    <lineage>
        <taxon>Eukaryota</taxon>
        <taxon>Metazoa</taxon>
        <taxon>Ecdysozoa</taxon>
        <taxon>Nematoda</taxon>
        <taxon>Chromadorea</taxon>
        <taxon>Rhabditida</taxon>
        <taxon>Tylenchina</taxon>
        <taxon>Panagrolaimomorpha</taxon>
        <taxon>Panagrolaimoidea</taxon>
        <taxon>Panagrolaimidae</taxon>
        <taxon>Panagrellus</taxon>
    </lineage>
</organism>
<protein>
    <submittedName>
        <fullName evidence="2">Alpha-type protein kinase domain-containing protein</fullName>
    </submittedName>
</protein>
<evidence type="ECO:0000313" key="1">
    <source>
        <dbReference type="Proteomes" id="UP000492821"/>
    </source>
</evidence>
<dbReference type="WBParaSite" id="Pan_g2817.t1">
    <property type="protein sequence ID" value="Pan_g2817.t1"/>
    <property type="gene ID" value="Pan_g2817"/>
</dbReference>
<accession>A0A7E4VV88</accession>
<evidence type="ECO:0000313" key="2">
    <source>
        <dbReference type="WBParaSite" id="Pan_g2817.t1"/>
    </source>
</evidence>
<sequence>MNEGYAICEIMTTCCGALAKVADVVAEVRTCCGCCGGEIGDSIGAEAIDDGTVEDDVKQLLTIALFDTESYRRIRELPRFLVTETDPDKTEAYTDQQAENYHNKIMATTKSRTKTIRYGFDNGRFGSYNTWQKTAFSTDLNSWVDKGNTKIHSFSIKDGLFVPKDKDEGIVNCLTAIADLYGVMLVDCPKEYVDAVEAQGH</sequence>
<dbReference type="AlphaFoldDB" id="A0A7E4VV88"/>
<name>A0A7E4VV88_PANRE</name>
<dbReference type="Proteomes" id="UP000492821">
    <property type="component" value="Unassembled WGS sequence"/>
</dbReference>
<keyword evidence="1" id="KW-1185">Reference proteome</keyword>